<dbReference type="SUPFAM" id="SSF52402">
    <property type="entry name" value="Adenine nucleotide alpha hydrolases-like"/>
    <property type="match status" value="1"/>
</dbReference>
<dbReference type="EMBL" id="LUXO01000044">
    <property type="protein sequence ID" value="KZU99530.1"/>
    <property type="molecule type" value="Genomic_DNA"/>
</dbReference>
<dbReference type="InterPro" id="IPR006016">
    <property type="entry name" value="UspA"/>
</dbReference>
<dbReference type="PANTHER" id="PTHR46268:SF6">
    <property type="entry name" value="UNIVERSAL STRESS PROTEIN UP12"/>
    <property type="match status" value="1"/>
</dbReference>
<dbReference type="Proteomes" id="UP000076872">
    <property type="component" value="Unassembled WGS sequence"/>
</dbReference>
<name>A0A0M5IKJ9_LACPN</name>
<dbReference type="CDD" id="cd00293">
    <property type="entry name" value="USP-like"/>
    <property type="match status" value="1"/>
</dbReference>
<protein>
    <submittedName>
        <fullName evidence="4">Universal stress protein family</fullName>
    </submittedName>
</protein>
<comment type="similarity">
    <text evidence="1">Belongs to the universal stress protein A family.</text>
</comment>
<dbReference type="InterPro" id="IPR014729">
    <property type="entry name" value="Rossmann-like_a/b/a_fold"/>
</dbReference>
<organism evidence="4 7">
    <name type="scientific">Lactiplantibacillus plantarum</name>
    <name type="common">Lactobacillus plantarum</name>
    <dbReference type="NCBI Taxonomy" id="1590"/>
    <lineage>
        <taxon>Bacteria</taxon>
        <taxon>Bacillati</taxon>
        <taxon>Bacillota</taxon>
        <taxon>Bacilli</taxon>
        <taxon>Lactobacillales</taxon>
        <taxon>Lactobacillaceae</taxon>
        <taxon>Lactiplantibacillus</taxon>
    </lineage>
</organism>
<evidence type="ECO:0000313" key="8">
    <source>
        <dbReference type="Proteomes" id="UP000076989"/>
    </source>
</evidence>
<gene>
    <name evidence="4" type="ORF">Lp19_1563</name>
    <name evidence="5" type="ORF">NAB2_3540</name>
    <name evidence="3" type="ORF">Nizo2260_2524</name>
</gene>
<feature type="domain" description="UspA" evidence="2">
    <location>
        <begin position="27"/>
        <end position="168"/>
    </location>
</feature>
<dbReference type="PANTHER" id="PTHR46268">
    <property type="entry name" value="STRESS RESPONSE PROTEIN NHAX"/>
    <property type="match status" value="1"/>
</dbReference>
<evidence type="ECO:0000259" key="2">
    <source>
        <dbReference type="Pfam" id="PF00582"/>
    </source>
</evidence>
<sequence length="178" mass="19427">MITQPTLINGKIELTDGKGVTSMVQEYSNILVPLDGSQQAEIALDKAVAVAKRNEAHIDVLAVIDPGQFGYNLAGLADGDITYQLVQDSEAYLKETVDQVKKDGFTDIAFHIRMGSPKPIISQDFVKDHHNDLIMMGATGLNAVERVLEGSVTTYVQRNALTDVIVVKTDLQNTQVEK</sequence>
<accession>A0A0M5IKJ9</accession>
<evidence type="ECO:0000313" key="7">
    <source>
        <dbReference type="Proteomes" id="UP000076882"/>
    </source>
</evidence>
<dbReference type="PRINTS" id="PR01438">
    <property type="entry name" value="UNVRSLSTRESS"/>
</dbReference>
<evidence type="ECO:0000313" key="4">
    <source>
        <dbReference type="EMBL" id="KZU95609.1"/>
    </source>
</evidence>
<evidence type="ECO:0000313" key="5">
    <source>
        <dbReference type="EMBL" id="KZU99530.1"/>
    </source>
</evidence>
<dbReference type="AlphaFoldDB" id="A0A0M5IKJ9"/>
<dbReference type="EMBL" id="LUWI01000030">
    <property type="protein sequence ID" value="KZU02207.1"/>
    <property type="molecule type" value="Genomic_DNA"/>
</dbReference>
<dbReference type="EMBL" id="LUXM01000026">
    <property type="protein sequence ID" value="KZU95609.1"/>
    <property type="molecule type" value="Genomic_DNA"/>
</dbReference>
<evidence type="ECO:0000313" key="6">
    <source>
        <dbReference type="Proteomes" id="UP000076872"/>
    </source>
</evidence>
<dbReference type="Proteomes" id="UP000076882">
    <property type="component" value="Unassembled WGS sequence"/>
</dbReference>
<evidence type="ECO:0000256" key="1">
    <source>
        <dbReference type="ARBA" id="ARBA00008791"/>
    </source>
</evidence>
<comment type="caution">
    <text evidence="4">The sequence shown here is derived from an EMBL/GenBank/DDBJ whole genome shotgun (WGS) entry which is preliminary data.</text>
</comment>
<proteinExistence type="inferred from homology"/>
<dbReference type="Gene3D" id="3.40.50.620">
    <property type="entry name" value="HUPs"/>
    <property type="match status" value="1"/>
</dbReference>
<reference evidence="6 7" key="1">
    <citation type="submission" date="2016-03" db="EMBL/GenBank/DDBJ databases">
        <title>Comparative genomics of 54 Lactobacillus plantarum strains reveals genomic uncoupling from niche constraints.</title>
        <authorList>
            <person name="Martino M.E."/>
        </authorList>
    </citation>
    <scope>NUCLEOTIDE SEQUENCE [LARGE SCALE GENOMIC DNA]</scope>
    <source>
        <strain evidence="4 7">19.1</strain>
        <strain evidence="5 6">NAB2</strain>
        <strain evidence="3 8">Nizo2260</strain>
    </source>
</reference>
<dbReference type="InterPro" id="IPR006015">
    <property type="entry name" value="Universal_stress_UspA"/>
</dbReference>
<dbReference type="PATRIC" id="fig|1590.142.peg.2481"/>
<evidence type="ECO:0000313" key="3">
    <source>
        <dbReference type="EMBL" id="KZU02207.1"/>
    </source>
</evidence>
<dbReference type="Pfam" id="PF00582">
    <property type="entry name" value="Usp"/>
    <property type="match status" value="1"/>
</dbReference>
<dbReference type="Proteomes" id="UP000076989">
    <property type="component" value="Unassembled WGS sequence"/>
</dbReference>